<feature type="domain" description="Reverse transcriptase" evidence="1">
    <location>
        <begin position="93"/>
        <end position="340"/>
    </location>
</feature>
<evidence type="ECO:0000259" key="1">
    <source>
        <dbReference type="PROSITE" id="PS50878"/>
    </source>
</evidence>
<dbReference type="AlphaFoldDB" id="A0A482VBV2"/>
<evidence type="ECO:0000313" key="2">
    <source>
        <dbReference type="EMBL" id="RZB40747.1"/>
    </source>
</evidence>
<name>A0A482VBV2_ASBVE</name>
<protein>
    <submittedName>
        <fullName evidence="2">RVT 1 domain containing protein</fullName>
    </submittedName>
</protein>
<evidence type="ECO:0000313" key="3">
    <source>
        <dbReference type="Proteomes" id="UP000292052"/>
    </source>
</evidence>
<proteinExistence type="predicted"/>
<dbReference type="Pfam" id="PF00078">
    <property type="entry name" value="RVT_1"/>
    <property type="match status" value="1"/>
</dbReference>
<dbReference type="CDD" id="cd01650">
    <property type="entry name" value="RT_nLTR_like"/>
    <property type="match status" value="1"/>
</dbReference>
<keyword evidence="3" id="KW-1185">Reference proteome</keyword>
<dbReference type="PROSITE" id="PS50878">
    <property type="entry name" value="RT_POL"/>
    <property type="match status" value="1"/>
</dbReference>
<sequence length="340" mass="39547">MLAQHFQSVHKDDINSYTEQQKQIKGQVSEFINTTGNADQKYLKQTKADKFEINRLIRNLPNNKASGIDKISNKIIKKLSQKTITQLKNIINAIFKLGHFPNTYKTAVIVPIPKPNKDSNNPENYRPISLLSTTSKFIEKIINNRILKAQKQLKINSEIQFGFKRKHNTTQQLARIVNDIIINFNKDKVTTLTSLDLEKAFDKVWIDGLIYKMMNFKFNKYLIKLIYSYLTNRKFKVAVNNEFSDTKKTQRGVPQGSVLGPTLFAIYLYDIPQFLKTNTALYADDTAIYSHSFNAQVSTTQNQLHIYKLEKYSEDWKLKLNANKTEHILFTRKFTKYSQK</sequence>
<organism evidence="2 3">
    <name type="scientific">Asbolus verrucosus</name>
    <name type="common">Desert ironclad beetle</name>
    <dbReference type="NCBI Taxonomy" id="1661398"/>
    <lineage>
        <taxon>Eukaryota</taxon>
        <taxon>Metazoa</taxon>
        <taxon>Ecdysozoa</taxon>
        <taxon>Arthropoda</taxon>
        <taxon>Hexapoda</taxon>
        <taxon>Insecta</taxon>
        <taxon>Pterygota</taxon>
        <taxon>Neoptera</taxon>
        <taxon>Endopterygota</taxon>
        <taxon>Coleoptera</taxon>
        <taxon>Polyphaga</taxon>
        <taxon>Cucujiformia</taxon>
        <taxon>Tenebrionidae</taxon>
        <taxon>Pimeliinae</taxon>
        <taxon>Asbolus</taxon>
    </lineage>
</organism>
<dbReference type="InterPro" id="IPR000477">
    <property type="entry name" value="RT_dom"/>
</dbReference>
<comment type="caution">
    <text evidence="2">The sequence shown here is derived from an EMBL/GenBank/DDBJ whole genome shotgun (WGS) entry which is preliminary data.</text>
</comment>
<dbReference type="PANTHER" id="PTHR19446">
    <property type="entry name" value="REVERSE TRANSCRIPTASES"/>
    <property type="match status" value="1"/>
</dbReference>
<dbReference type="Proteomes" id="UP000292052">
    <property type="component" value="Unassembled WGS sequence"/>
</dbReference>
<dbReference type="SUPFAM" id="SSF56672">
    <property type="entry name" value="DNA/RNA polymerases"/>
    <property type="match status" value="1"/>
</dbReference>
<reference evidence="2 3" key="1">
    <citation type="submission" date="2017-03" db="EMBL/GenBank/DDBJ databases">
        <title>Genome of the blue death feigning beetle - Asbolus verrucosus.</title>
        <authorList>
            <person name="Rider S.D."/>
        </authorList>
    </citation>
    <scope>NUCLEOTIDE SEQUENCE [LARGE SCALE GENOMIC DNA]</scope>
    <source>
        <strain evidence="2">Butters</strain>
        <tissue evidence="2">Head and leg muscle</tissue>
    </source>
</reference>
<dbReference type="OrthoDB" id="420528at2759"/>
<dbReference type="InterPro" id="IPR043502">
    <property type="entry name" value="DNA/RNA_pol_sf"/>
</dbReference>
<accession>A0A482VBV2</accession>
<dbReference type="STRING" id="1661398.A0A482VBV2"/>
<gene>
    <name evidence="2" type="ORF">BDFB_011910</name>
</gene>
<dbReference type="EMBL" id="QDEB01116232">
    <property type="protein sequence ID" value="RZB40747.1"/>
    <property type="molecule type" value="Genomic_DNA"/>
</dbReference>
<dbReference type="GO" id="GO:0071897">
    <property type="term" value="P:DNA biosynthetic process"/>
    <property type="evidence" value="ECO:0007669"/>
    <property type="project" value="UniProtKB-ARBA"/>
</dbReference>